<dbReference type="STRING" id="207559.Dde_2528"/>
<gene>
    <name evidence="2" type="ordered locus">Dde_2528</name>
</gene>
<name>Q30YC1_OLEA2</name>
<dbReference type="EMBL" id="CP000112">
    <property type="protein sequence ID" value="ABB39325.2"/>
    <property type="molecule type" value="Genomic_DNA"/>
</dbReference>
<evidence type="ECO:0000256" key="1">
    <source>
        <dbReference type="SAM" id="MobiDB-lite"/>
    </source>
</evidence>
<dbReference type="eggNOG" id="COG3698">
    <property type="taxonomic scope" value="Bacteria"/>
</dbReference>
<feature type="compositionally biased region" description="Low complexity" evidence="1">
    <location>
        <begin position="191"/>
        <end position="208"/>
    </location>
</feature>
<proteinExistence type="predicted"/>
<organism evidence="2 3">
    <name type="scientific">Oleidesulfovibrio alaskensis (strain ATCC BAA-1058 / DSM 17464 / G20)</name>
    <name type="common">Desulfovibrio alaskensis</name>
    <dbReference type="NCBI Taxonomy" id="207559"/>
    <lineage>
        <taxon>Bacteria</taxon>
        <taxon>Pseudomonadati</taxon>
        <taxon>Thermodesulfobacteriota</taxon>
        <taxon>Desulfovibrionia</taxon>
        <taxon>Desulfovibrionales</taxon>
        <taxon>Desulfovibrionaceae</taxon>
        <taxon>Oleidesulfovibrio</taxon>
    </lineage>
</organism>
<feature type="region of interest" description="Disordered" evidence="1">
    <location>
        <begin position="175"/>
        <end position="217"/>
    </location>
</feature>
<sequence>MPRFQLPRRRAASPHKDSPPAGKHLLLRLAVLLCAVFFVPAGACASENATAGSNISRMATNGTTGTPLHWISVAQGLELAESSAVFRDTSGTVALLRIDPRHYSLQLYTISEQGGPPQTPSEWAALYNLDAVINASMFLPDGSTSTGYMRNGTAANNSRINQRFGSFLVFSPLPPHAAASDGQPPAGGTQPDPYAPAAAHTTAARNTPNDAGSDNQQLPAADVLDRYADDWQTLLPRYRGVVQNFRMISADRKPLWPEEGDSFSIAAIGKDTQGRILFIHSRAQTTVRELSEYLLDICPSLGATMYVEGGAQAALHLSTPALTRSWVGRAGSSFWYSATGQWPLPNIIGIRKRSAQLRPAATSRSR</sequence>
<dbReference type="Proteomes" id="UP000002710">
    <property type="component" value="Chromosome"/>
</dbReference>
<evidence type="ECO:0000313" key="2">
    <source>
        <dbReference type="EMBL" id="ABB39325.2"/>
    </source>
</evidence>
<reference evidence="2 3" key="1">
    <citation type="journal article" date="2011" name="J. Bacteriol.">
        <title>Complete genome sequence and updated annotation of Desulfovibrio alaskensis G20.</title>
        <authorList>
            <person name="Hauser L.J."/>
            <person name="Land M.L."/>
            <person name="Brown S.D."/>
            <person name="Larimer F."/>
            <person name="Keller K.L."/>
            <person name="Rapp-Giles B.J."/>
            <person name="Price M.N."/>
            <person name="Lin M."/>
            <person name="Bruce D.C."/>
            <person name="Detter J.C."/>
            <person name="Tapia R."/>
            <person name="Han C.S."/>
            <person name="Goodwin L.A."/>
            <person name="Cheng J.F."/>
            <person name="Pitluck S."/>
            <person name="Copeland A."/>
            <person name="Lucas S."/>
            <person name="Nolan M."/>
            <person name="Lapidus A.L."/>
            <person name="Palumbo A.V."/>
            <person name="Wall J.D."/>
        </authorList>
    </citation>
    <scope>NUCLEOTIDE SEQUENCE [LARGE SCALE GENOMIC DNA]</scope>
    <source>
        <strain evidence="3">ATCC BAA 1058 / DSM 17464 / G20</strain>
    </source>
</reference>
<dbReference type="AlphaFoldDB" id="Q30YC1"/>
<dbReference type="KEGG" id="dde:Dde_2528"/>
<evidence type="ECO:0000313" key="3">
    <source>
        <dbReference type="Proteomes" id="UP000002710"/>
    </source>
</evidence>
<keyword evidence="3" id="KW-1185">Reference proteome</keyword>
<protein>
    <submittedName>
        <fullName evidence="2">Uncharacterized protein</fullName>
    </submittedName>
</protein>
<dbReference type="HOGENOM" id="CLU_755909_0_0_7"/>
<accession>Q30YC1</accession>
<dbReference type="RefSeq" id="WP_011368378.1">
    <property type="nucleotide sequence ID" value="NC_007519.1"/>
</dbReference>